<proteinExistence type="predicted"/>
<dbReference type="AlphaFoldDB" id="A0A7X2L3X3"/>
<dbReference type="InterPro" id="IPR003339">
    <property type="entry name" value="ABC/ECF_trnsptr_transmembrane"/>
</dbReference>
<dbReference type="GO" id="GO:0005886">
    <property type="term" value="C:plasma membrane"/>
    <property type="evidence" value="ECO:0007669"/>
    <property type="project" value="TreeGrafter"/>
</dbReference>
<sequence length="278" mass="31954">MKANMLTFTKQDSPIHRLTGATKLIIFVVWSVAAMITYDTRCLAVMLVFSLFPFILSKVKFRDYAFVLSLILLFFLLNQLAIFIFSPLEGVRIYGSRHDIVHLAGRYTLTWEQLFYQFNIALKYAVVLPMALLFLLTTDPSEFAASLNRLGVNYKIAYSVSLALRYIPDVQRDYENISFSAQARGIDISRKEKLSRRVKNIISILMPLILTSIERIDKISTAMELRGFGRKTKRTWYKTRPFSSQDYIALGLIALIAIASTVITFYDGSRFYNLFEPN</sequence>
<keyword evidence="7" id="KW-1185">Reference proteome</keyword>
<dbReference type="RefSeq" id="WP_154121233.1">
    <property type="nucleotide sequence ID" value="NZ_WJXB01000010.1"/>
</dbReference>
<accession>A0A7X2L3X3</accession>
<evidence type="ECO:0000313" key="7">
    <source>
        <dbReference type="Proteomes" id="UP000463051"/>
    </source>
</evidence>
<feature type="transmembrane region" description="Helical" evidence="5">
    <location>
        <begin position="247"/>
        <end position="266"/>
    </location>
</feature>
<name>A0A7X2L3X3_9BACL</name>
<evidence type="ECO:0000256" key="4">
    <source>
        <dbReference type="ARBA" id="ARBA00023136"/>
    </source>
</evidence>
<feature type="transmembrane region" description="Helical" evidence="5">
    <location>
        <begin position="114"/>
        <end position="136"/>
    </location>
</feature>
<protein>
    <submittedName>
        <fullName evidence="6">Energy-coupling factor transporter transmembrane protein EcfT</fullName>
    </submittedName>
</protein>
<comment type="caution">
    <text evidence="6">The sequence shown here is derived from an EMBL/GenBank/DDBJ whole genome shotgun (WGS) entry which is preliminary data.</text>
</comment>
<keyword evidence="3 5" id="KW-1133">Transmembrane helix</keyword>
<organism evidence="6 7">
    <name type="scientific">Paenibacillus monticola</name>
    <dbReference type="NCBI Taxonomy" id="2666075"/>
    <lineage>
        <taxon>Bacteria</taxon>
        <taxon>Bacillati</taxon>
        <taxon>Bacillota</taxon>
        <taxon>Bacilli</taxon>
        <taxon>Bacillales</taxon>
        <taxon>Paenibacillaceae</taxon>
        <taxon>Paenibacillus</taxon>
    </lineage>
</organism>
<evidence type="ECO:0000256" key="2">
    <source>
        <dbReference type="ARBA" id="ARBA00022692"/>
    </source>
</evidence>
<evidence type="ECO:0000256" key="3">
    <source>
        <dbReference type="ARBA" id="ARBA00022989"/>
    </source>
</evidence>
<evidence type="ECO:0000256" key="5">
    <source>
        <dbReference type="SAM" id="Phobius"/>
    </source>
</evidence>
<evidence type="ECO:0000256" key="1">
    <source>
        <dbReference type="ARBA" id="ARBA00004141"/>
    </source>
</evidence>
<evidence type="ECO:0000313" key="6">
    <source>
        <dbReference type="EMBL" id="MRN55735.1"/>
    </source>
</evidence>
<keyword evidence="4 5" id="KW-0472">Membrane</keyword>
<dbReference type="CDD" id="cd16914">
    <property type="entry name" value="EcfT"/>
    <property type="match status" value="1"/>
</dbReference>
<comment type="subcellular location">
    <subcellularLocation>
        <location evidence="1">Membrane</location>
        <topology evidence="1">Multi-pass membrane protein</topology>
    </subcellularLocation>
</comment>
<dbReference type="EMBL" id="WJXB01000010">
    <property type="protein sequence ID" value="MRN55735.1"/>
    <property type="molecule type" value="Genomic_DNA"/>
</dbReference>
<gene>
    <name evidence="6" type="ORF">GJB61_22390</name>
</gene>
<dbReference type="Proteomes" id="UP000463051">
    <property type="component" value="Unassembled WGS sequence"/>
</dbReference>
<dbReference type="Pfam" id="PF02361">
    <property type="entry name" value="CbiQ"/>
    <property type="match status" value="1"/>
</dbReference>
<feature type="transmembrane region" description="Helical" evidence="5">
    <location>
        <begin position="64"/>
        <end position="85"/>
    </location>
</feature>
<dbReference type="PANTHER" id="PTHR33514">
    <property type="entry name" value="PROTEIN ABCI12, CHLOROPLASTIC"/>
    <property type="match status" value="1"/>
</dbReference>
<dbReference type="PANTHER" id="PTHR33514:SF1">
    <property type="entry name" value="ABC TRANSPORTER PERMEASE"/>
    <property type="match status" value="1"/>
</dbReference>
<reference evidence="6 7" key="1">
    <citation type="submission" date="2019-11" db="EMBL/GenBank/DDBJ databases">
        <title>Paenibacillus monticola sp. nov., a novel PGPR strain isolated from mountain sample in China.</title>
        <authorList>
            <person name="Zhao Q."/>
            <person name="Li H.-P."/>
            <person name="Zhang J.-L."/>
        </authorList>
    </citation>
    <scope>NUCLEOTIDE SEQUENCE [LARGE SCALE GENOMIC DNA]</scope>
    <source>
        <strain evidence="6 7">LC-T2</strain>
    </source>
</reference>
<keyword evidence="2 5" id="KW-0812">Transmembrane</keyword>
<feature type="transmembrane region" description="Helical" evidence="5">
    <location>
        <begin position="24"/>
        <end position="52"/>
    </location>
</feature>